<dbReference type="SUPFAM" id="SSF56601">
    <property type="entry name" value="beta-lactamase/transpeptidase-like"/>
    <property type="match status" value="1"/>
</dbReference>
<sequence length="397" mass="42900">MRTRGGISRCTWRVVLLVLGTTPRTVDLAAADICGGPGLALPTGSLEKRKLRYNEHAVPLAGIAPLGVPMTTQLRDRLDEILRAGQVGGLHTVAAVRGGHTVLEYYGAGEDFAWGDSLGVVEFGPGVLHDIRSATKSVTVLLYGIALGEGLVPPPAEPLLRRFPQYPDLAADPWRARLTVEHALTMSLGVEWCEDLPYNSPANAEIAMELAPDRYRYILERPILEPPGTRWTYCGGATALLGRLIADGTGQSLPQYAQAVLFAPLGIGSFEWMTGADAVASAASGLRLAPRDLARLGELVLAEGTLDGQRIVPADWIHTMLQPRLQTNWGAQYGYQWYIESIDGHRLVAGMGNGGQRLFVLPDLDLTVAITAGNYDDPDQWRTPLTVLERVILPAMA</sequence>
<protein>
    <submittedName>
        <fullName evidence="2">CubicO group peptidase, beta-lactamase class C family</fullName>
    </submittedName>
</protein>
<dbReference type="InterPro" id="IPR050789">
    <property type="entry name" value="Diverse_Enzym_Activities"/>
</dbReference>
<evidence type="ECO:0000313" key="3">
    <source>
        <dbReference type="Proteomes" id="UP000199343"/>
    </source>
</evidence>
<dbReference type="Proteomes" id="UP000199343">
    <property type="component" value="Unassembled WGS sequence"/>
</dbReference>
<evidence type="ECO:0000313" key="2">
    <source>
        <dbReference type="EMBL" id="SCL71542.1"/>
    </source>
</evidence>
<dbReference type="InterPro" id="IPR012338">
    <property type="entry name" value="Beta-lactam/transpept-like"/>
</dbReference>
<dbReference type="Gene3D" id="3.40.710.10">
    <property type="entry name" value="DD-peptidase/beta-lactamase superfamily"/>
    <property type="match status" value="1"/>
</dbReference>
<dbReference type="Pfam" id="PF00144">
    <property type="entry name" value="Beta-lactamase"/>
    <property type="match status" value="1"/>
</dbReference>
<dbReference type="EMBL" id="FMIC01000002">
    <property type="protein sequence ID" value="SCL71542.1"/>
    <property type="molecule type" value="Genomic_DNA"/>
</dbReference>
<dbReference type="AlphaFoldDB" id="A0A1C6VZ92"/>
<accession>A0A1C6VZ92</accession>
<reference evidence="2 3" key="1">
    <citation type="submission" date="2016-06" db="EMBL/GenBank/DDBJ databases">
        <authorList>
            <person name="Kjaerup R.B."/>
            <person name="Dalgaard T.S."/>
            <person name="Juul-Madsen H.R."/>
        </authorList>
    </citation>
    <scope>NUCLEOTIDE SEQUENCE [LARGE SCALE GENOMIC DNA]</scope>
    <source>
        <strain evidence="2 3">DSM 43363</strain>
    </source>
</reference>
<dbReference type="PANTHER" id="PTHR43283:SF7">
    <property type="entry name" value="BETA-LACTAMASE-RELATED DOMAIN-CONTAINING PROTEIN"/>
    <property type="match status" value="1"/>
</dbReference>
<name>A0A1C6VZ92_9ACTN</name>
<feature type="domain" description="Beta-lactamase-related" evidence="1">
    <location>
        <begin position="84"/>
        <end position="371"/>
    </location>
</feature>
<dbReference type="InterPro" id="IPR001466">
    <property type="entry name" value="Beta-lactam-related"/>
</dbReference>
<proteinExistence type="predicted"/>
<dbReference type="STRING" id="47871.GA0070608_4677"/>
<dbReference type="PANTHER" id="PTHR43283">
    <property type="entry name" value="BETA-LACTAMASE-RELATED"/>
    <property type="match status" value="1"/>
</dbReference>
<evidence type="ECO:0000259" key="1">
    <source>
        <dbReference type="Pfam" id="PF00144"/>
    </source>
</evidence>
<gene>
    <name evidence="2" type="ORF">GA0070608_4677</name>
</gene>
<organism evidence="2 3">
    <name type="scientific">Micromonospora peucetia</name>
    <dbReference type="NCBI Taxonomy" id="47871"/>
    <lineage>
        <taxon>Bacteria</taxon>
        <taxon>Bacillati</taxon>
        <taxon>Actinomycetota</taxon>
        <taxon>Actinomycetes</taxon>
        <taxon>Micromonosporales</taxon>
        <taxon>Micromonosporaceae</taxon>
        <taxon>Micromonospora</taxon>
    </lineage>
</organism>